<organism evidence="1 2">
    <name type="scientific">Spiroplasma mirum ATCC 29335</name>
    <dbReference type="NCBI Taxonomy" id="838561"/>
    <lineage>
        <taxon>Bacteria</taxon>
        <taxon>Bacillati</taxon>
        <taxon>Mycoplasmatota</taxon>
        <taxon>Mollicutes</taxon>
        <taxon>Entomoplasmatales</taxon>
        <taxon>Spiroplasmataceae</taxon>
        <taxon>Spiroplasma</taxon>
    </lineage>
</organism>
<dbReference type="KEGG" id="smia:P344_03510"/>
<reference evidence="1 2" key="1">
    <citation type="submission" date="2013-09" db="EMBL/GenBank/DDBJ databases">
        <title>Complete genome sequence of Spiroplasma mirum suckling mouse cataract agent.</title>
        <authorList>
            <person name="Landry C.A."/>
            <person name="Bastian F.O."/>
            <person name="Thune R.L."/>
        </authorList>
    </citation>
    <scope>NUCLEOTIDE SEQUENCE [LARGE SCALE GENOMIC DNA]</scope>
    <source>
        <strain evidence="1 2">SMCA</strain>
    </source>
</reference>
<dbReference type="EMBL" id="CP006720">
    <property type="protein sequence ID" value="AHI58044.1"/>
    <property type="molecule type" value="Genomic_DNA"/>
</dbReference>
<dbReference type="RefSeq" id="WP_025317379.1">
    <property type="nucleotide sequence ID" value="NZ_CP002082.1"/>
</dbReference>
<sequence length="75" mass="9116">MTITKLIKTYDELKKLKNDYIPLYEWVESNTDYLEKLKQQQLFKEDLTIINETRTKIIVQMNKEKYNLLESKGEK</sequence>
<dbReference type="Proteomes" id="UP000019260">
    <property type="component" value="Chromosome"/>
</dbReference>
<evidence type="ECO:0000313" key="2">
    <source>
        <dbReference type="Proteomes" id="UP000019260"/>
    </source>
</evidence>
<protein>
    <submittedName>
        <fullName evidence="1">Uncharacterized protein</fullName>
    </submittedName>
</protein>
<proteinExistence type="predicted"/>
<dbReference type="KEGG" id="smir:SMM_0591"/>
<dbReference type="AlphaFoldDB" id="W0GR21"/>
<name>W0GR21_9MOLU</name>
<dbReference type="PATRIC" id="fig|838561.3.peg.678"/>
<dbReference type="HOGENOM" id="CLU_2669216_0_0_14"/>
<gene>
    <name evidence="1" type="ORF">P344_03510</name>
</gene>
<evidence type="ECO:0000313" key="1">
    <source>
        <dbReference type="EMBL" id="AHI58044.1"/>
    </source>
</evidence>
<dbReference type="STRING" id="838561.P344_03510"/>
<accession>W0GR21</accession>
<keyword evidence="2" id="KW-1185">Reference proteome</keyword>